<evidence type="ECO:0000313" key="2">
    <source>
        <dbReference type="Proteomes" id="UP000270581"/>
    </source>
</evidence>
<dbReference type="Proteomes" id="UP000270581">
    <property type="component" value="Unassembled WGS sequence"/>
</dbReference>
<proteinExistence type="predicted"/>
<sequence>MDTPQRSVLDRRTVLKSAAGVFVAAGTGVGAIAASSQSAVAGEFTAADTSTSSNDGTLTTLEIAPEFTIDWDGQESDVAEIEYVVTASTDVNSQSSTATGQAIQTTKAVSTPGKTGSVTHTLDTAGLLSNNGGMLNGGNFDANTDGGDNSRTVELTVDVTLFDGQSNQLATKPGMFQTTFVVTVSNVASSTSGSGTANTTSS</sequence>
<protein>
    <submittedName>
        <fullName evidence="1">Uncharacterized protein</fullName>
    </submittedName>
</protein>
<reference evidence="1 2" key="1">
    <citation type="submission" date="2018-11" db="EMBL/GenBank/DDBJ databases">
        <title>Genome sequences of Natronomonas sp. CBA1133.</title>
        <authorList>
            <person name="Roh S.W."/>
            <person name="Cha I.-T."/>
        </authorList>
    </citation>
    <scope>NUCLEOTIDE SEQUENCE [LARGE SCALE GENOMIC DNA]</scope>
    <source>
        <strain evidence="1 2">CBA1133</strain>
    </source>
</reference>
<evidence type="ECO:0000313" key="1">
    <source>
        <dbReference type="EMBL" id="RNJ26810.1"/>
    </source>
</evidence>
<dbReference type="RefSeq" id="WP_123124264.1">
    <property type="nucleotide sequence ID" value="NZ_QKNW01000001.1"/>
</dbReference>
<gene>
    <name evidence="1" type="ORF">Nmn1133_09045</name>
</gene>
<dbReference type="PROSITE" id="PS51318">
    <property type="entry name" value="TAT"/>
    <property type="match status" value="1"/>
</dbReference>
<comment type="caution">
    <text evidence="1">The sequence shown here is derived from an EMBL/GenBank/DDBJ whole genome shotgun (WGS) entry which is preliminary data.</text>
</comment>
<dbReference type="EMBL" id="RJJC01000001">
    <property type="protein sequence ID" value="RNJ26810.1"/>
    <property type="molecule type" value="Genomic_DNA"/>
</dbReference>
<accession>A0AAJ4UWD2</accession>
<organism evidence="1 2">
    <name type="scientific">Halosegnis longus</name>
    <dbReference type="NCBI Taxonomy" id="2216012"/>
    <lineage>
        <taxon>Archaea</taxon>
        <taxon>Methanobacteriati</taxon>
        <taxon>Methanobacteriota</taxon>
        <taxon>Stenosarchaea group</taxon>
        <taxon>Halobacteria</taxon>
        <taxon>Halobacteriales</taxon>
        <taxon>Natronomonadaceae</taxon>
        <taxon>Halosegnis</taxon>
    </lineage>
</organism>
<dbReference type="AlphaFoldDB" id="A0AAJ4UWD2"/>
<keyword evidence="2" id="KW-1185">Reference proteome</keyword>
<dbReference type="InterPro" id="IPR006311">
    <property type="entry name" value="TAT_signal"/>
</dbReference>
<name>A0AAJ4UWD2_9EURY</name>